<dbReference type="EMBL" id="CAJVQB010038903">
    <property type="protein sequence ID" value="CAG8826784.1"/>
    <property type="molecule type" value="Genomic_DNA"/>
</dbReference>
<reference evidence="1 2" key="1">
    <citation type="submission" date="2021-06" db="EMBL/GenBank/DDBJ databases">
        <authorList>
            <person name="Kallberg Y."/>
            <person name="Tangrot J."/>
            <person name="Rosling A."/>
        </authorList>
    </citation>
    <scope>NUCLEOTIDE SEQUENCE [LARGE SCALE GENOMIC DNA]</scope>
    <source>
        <strain evidence="1 2">120-4 pot B 10/14</strain>
    </source>
</reference>
<keyword evidence="2" id="KW-1185">Reference proteome</keyword>
<evidence type="ECO:0000313" key="2">
    <source>
        <dbReference type="Proteomes" id="UP000789901"/>
    </source>
</evidence>
<dbReference type="Proteomes" id="UP000789901">
    <property type="component" value="Unassembled WGS sequence"/>
</dbReference>
<feature type="non-terminal residue" evidence="1">
    <location>
        <position position="46"/>
    </location>
</feature>
<name>A0ABN7WD29_GIGMA</name>
<protein>
    <submittedName>
        <fullName evidence="1">29964_t:CDS:1</fullName>
    </submittedName>
</protein>
<proteinExistence type="predicted"/>
<comment type="caution">
    <text evidence="1">The sequence shown here is derived from an EMBL/GenBank/DDBJ whole genome shotgun (WGS) entry which is preliminary data.</text>
</comment>
<sequence length="46" mass="5209">MKAALNLALDMGCENELVNMISGFIDQKKNSLDNENNKNYKNLHVL</sequence>
<organism evidence="1 2">
    <name type="scientific">Gigaspora margarita</name>
    <dbReference type="NCBI Taxonomy" id="4874"/>
    <lineage>
        <taxon>Eukaryota</taxon>
        <taxon>Fungi</taxon>
        <taxon>Fungi incertae sedis</taxon>
        <taxon>Mucoromycota</taxon>
        <taxon>Glomeromycotina</taxon>
        <taxon>Glomeromycetes</taxon>
        <taxon>Diversisporales</taxon>
        <taxon>Gigasporaceae</taxon>
        <taxon>Gigaspora</taxon>
    </lineage>
</organism>
<evidence type="ECO:0000313" key="1">
    <source>
        <dbReference type="EMBL" id="CAG8826784.1"/>
    </source>
</evidence>
<gene>
    <name evidence="1" type="ORF">GMARGA_LOCUS29222</name>
</gene>
<accession>A0ABN7WD29</accession>